<dbReference type="NCBIfam" id="NF033205">
    <property type="entry name" value="IPExxxVDY"/>
    <property type="match status" value="1"/>
</dbReference>
<keyword evidence="2" id="KW-1185">Reference proteome</keyword>
<organism evidence="1 2">
    <name type="scientific">Neotamlana sargassicola</name>
    <dbReference type="NCBI Taxonomy" id="2883125"/>
    <lineage>
        <taxon>Bacteria</taxon>
        <taxon>Pseudomonadati</taxon>
        <taxon>Bacteroidota</taxon>
        <taxon>Flavobacteriia</taxon>
        <taxon>Flavobacteriales</taxon>
        <taxon>Flavobacteriaceae</taxon>
        <taxon>Neotamlana</taxon>
    </lineage>
</organism>
<protein>
    <submittedName>
        <fullName evidence="1">IPExxxVDY family protein</fullName>
    </submittedName>
</protein>
<gene>
    <name evidence="1" type="ORF">LG651_02735</name>
</gene>
<accession>A0A9X1I3P7</accession>
<dbReference type="RefSeq" id="WP_226694621.1">
    <property type="nucleotide sequence ID" value="NZ_JAJAPX010000001.1"/>
</dbReference>
<reference evidence="1" key="1">
    <citation type="submission" date="2021-10" db="EMBL/GenBank/DDBJ databases">
        <title>Tamlana sargassums sp. nov., and Tamlana laminarinivorans sp. nov., two new bacteria isolated from the brown alga.</title>
        <authorList>
            <person name="Li J."/>
        </authorList>
    </citation>
    <scope>NUCLEOTIDE SEQUENCE</scope>
    <source>
        <strain evidence="1">62-3</strain>
    </source>
</reference>
<proteinExistence type="predicted"/>
<dbReference type="EMBL" id="JAJAPX010000001">
    <property type="protein sequence ID" value="MCB4807152.1"/>
    <property type="molecule type" value="Genomic_DNA"/>
</dbReference>
<sequence>MAIHKLILDDDFAEAEYTLIAIHCNIEDYRLAYLLNKHLGLSLTRKKSDLKFNKGTITYPIYNWDDEKQQVSWHLVSNICKTETDQDADINSLFDYTQKVVKTTFLLPEHKSVNYFLKIDFEFSSNKQKLLLNNILKISQIATAYSVSASQIKTKEHLIFS</sequence>
<comment type="caution">
    <text evidence="1">The sequence shown here is derived from an EMBL/GenBank/DDBJ whole genome shotgun (WGS) entry which is preliminary data.</text>
</comment>
<evidence type="ECO:0000313" key="1">
    <source>
        <dbReference type="EMBL" id="MCB4807152.1"/>
    </source>
</evidence>
<name>A0A9X1I3P7_9FLAO</name>
<dbReference type="Proteomes" id="UP001139286">
    <property type="component" value="Unassembled WGS sequence"/>
</dbReference>
<dbReference type="InterPro" id="IPR047690">
    <property type="entry name" value="IPExxxVDY_fam"/>
</dbReference>
<evidence type="ECO:0000313" key="2">
    <source>
        <dbReference type="Proteomes" id="UP001139286"/>
    </source>
</evidence>
<dbReference type="AlphaFoldDB" id="A0A9X1I3P7"/>